<dbReference type="NCBIfam" id="NF045579">
    <property type="entry name" value="rhamnoside_JR"/>
    <property type="match status" value="1"/>
</dbReference>
<proteinExistence type="predicted"/>
<feature type="non-terminal residue" evidence="3">
    <location>
        <position position="1"/>
    </location>
</feature>
<dbReference type="PANTHER" id="PTHR43817">
    <property type="entry name" value="GLYCOSYL HYDROLASE"/>
    <property type="match status" value="1"/>
</dbReference>
<keyword evidence="2" id="KW-0378">Hydrolase</keyword>
<dbReference type="GO" id="GO:0004553">
    <property type="term" value="F:hydrolase activity, hydrolyzing O-glycosyl compounds"/>
    <property type="evidence" value="ECO:0007669"/>
    <property type="project" value="InterPro"/>
</dbReference>
<evidence type="ECO:0000256" key="2">
    <source>
        <dbReference type="ARBA" id="ARBA00022801"/>
    </source>
</evidence>
<organism evidence="3">
    <name type="scientific">marine sediment metagenome</name>
    <dbReference type="NCBI Taxonomy" id="412755"/>
    <lineage>
        <taxon>unclassified sequences</taxon>
        <taxon>metagenomes</taxon>
        <taxon>ecological metagenomes</taxon>
    </lineage>
</organism>
<name>X1KZL3_9ZZZZ</name>
<dbReference type="InterPro" id="IPR008979">
    <property type="entry name" value="Galactose-bd-like_sf"/>
</dbReference>
<comment type="caution">
    <text evidence="3">The sequence shown here is derived from an EMBL/GenBank/DDBJ whole genome shotgun (WGS) entry which is preliminary data.</text>
</comment>
<dbReference type="Pfam" id="PF17132">
    <property type="entry name" value="Glyco_hydro_106"/>
    <property type="match status" value="1"/>
</dbReference>
<dbReference type="AlphaFoldDB" id="X1KZL3"/>
<evidence type="ECO:0000256" key="1">
    <source>
        <dbReference type="ARBA" id="ARBA00022729"/>
    </source>
</evidence>
<dbReference type="EMBL" id="BARV01000491">
    <property type="protein sequence ID" value="GAH99080.1"/>
    <property type="molecule type" value="Genomic_DNA"/>
</dbReference>
<dbReference type="GO" id="GO:0005975">
    <property type="term" value="P:carbohydrate metabolic process"/>
    <property type="evidence" value="ECO:0007669"/>
    <property type="project" value="InterPro"/>
</dbReference>
<dbReference type="SUPFAM" id="SSF49785">
    <property type="entry name" value="Galactose-binding domain-like"/>
    <property type="match status" value="1"/>
</dbReference>
<keyword evidence="1" id="KW-0732">Signal</keyword>
<protein>
    <submittedName>
        <fullName evidence="3">Uncharacterized protein</fullName>
    </submittedName>
</protein>
<dbReference type="Gene3D" id="2.60.120.260">
    <property type="entry name" value="Galactose-binding domain-like"/>
    <property type="match status" value="1"/>
</dbReference>
<dbReference type="PANTHER" id="PTHR43817:SF1">
    <property type="entry name" value="HYDROLASE, FAMILY 43, PUTATIVE (AFU_ORTHOLOGUE AFUA_3G01660)-RELATED"/>
    <property type="match status" value="1"/>
</dbReference>
<accession>X1KZL3</accession>
<reference evidence="3" key="1">
    <citation type="journal article" date="2014" name="Front. Microbiol.">
        <title>High frequency of phylogenetically diverse reductive dehalogenase-homologous genes in deep subseafloor sedimentary metagenomes.</title>
        <authorList>
            <person name="Kawai M."/>
            <person name="Futagami T."/>
            <person name="Toyoda A."/>
            <person name="Takaki Y."/>
            <person name="Nishi S."/>
            <person name="Hori S."/>
            <person name="Arai W."/>
            <person name="Tsubouchi T."/>
            <person name="Morono Y."/>
            <person name="Uchiyama I."/>
            <person name="Ito T."/>
            <person name="Fujiyama A."/>
            <person name="Inagaki F."/>
            <person name="Takami H."/>
        </authorList>
    </citation>
    <scope>NUCLEOTIDE SEQUENCE</scope>
    <source>
        <strain evidence="3">Expedition CK06-06</strain>
    </source>
</reference>
<gene>
    <name evidence="3" type="ORF">S06H3_01838</name>
</gene>
<evidence type="ECO:0000313" key="3">
    <source>
        <dbReference type="EMBL" id="GAH99080.1"/>
    </source>
</evidence>
<sequence length="590" mass="64730">KLRTLADKMWGACDGTTVKQNRYGKGKVVWGLNARQWLSQESIGPDFSCQTAKHAAHLDYIHRQTKDTDIYFVRNKSLLPVSADCLFRVKDRTPQLWDPTNGSMEPMFVYKTVDGGTSVRLDLPPGGSVFVVFGKSYASGSIDSVVRTSEMNDASLPAERVVEMGITSTTIQCWQNGQYTLTDSNGQKKQVKVDTLPAPLILAGEWKVAFDPKWGAPAEVKMPKLISWTDHENEGVKYYSGAGFYTKTFNVPANWLASGRGVYLDLGDVRELAEVFVNGKSAGVLWKPPFRADITSLVKPGANKLKIEVMNLWVNRLSGDLKLPAEKKFTRTNITSDSWSIQPAGLLGPVRLLPSVHVMVDIDGSPTGDPIDGTLFTFYVDDSSEIELVSALTALKNHILNNPPLSSAEIAAHKATIDTRRVLFGSRYNVMVAGFDLVGTYDTEIGPLWVTGSPIQSFTRSSTTNDIHWAVYNVMQYIMDSAYTKQNILSYKDLFDGFKFGSSADFPGAVEPPADPEATHTATINGSFLKTFGRDTMGWLSPARKPTGTYLAPGSIATITVPSSLPQNGCLRSSVQQRYVHIQAGEPQSV</sequence>